<proteinExistence type="predicted"/>
<feature type="compositionally biased region" description="Pro residues" evidence="1">
    <location>
        <begin position="218"/>
        <end position="229"/>
    </location>
</feature>
<dbReference type="EMBL" id="ML119890">
    <property type="protein sequence ID" value="RPA71936.1"/>
    <property type="molecule type" value="Genomic_DNA"/>
</dbReference>
<feature type="compositionally biased region" description="Basic residues" evidence="1">
    <location>
        <begin position="135"/>
        <end position="146"/>
    </location>
</feature>
<gene>
    <name evidence="2" type="ORF">BJ508DRAFT_335545</name>
</gene>
<dbReference type="AlphaFoldDB" id="A0A3N4HFL0"/>
<name>A0A3N4HFL0_ASCIM</name>
<feature type="region of interest" description="Disordered" evidence="1">
    <location>
        <begin position="95"/>
        <end position="235"/>
    </location>
</feature>
<keyword evidence="3" id="KW-1185">Reference proteome</keyword>
<accession>A0A3N4HFL0</accession>
<evidence type="ECO:0000313" key="3">
    <source>
        <dbReference type="Proteomes" id="UP000275078"/>
    </source>
</evidence>
<evidence type="ECO:0000313" key="2">
    <source>
        <dbReference type="EMBL" id="RPA71936.1"/>
    </source>
</evidence>
<feature type="compositionally biased region" description="Polar residues" evidence="1">
    <location>
        <begin position="151"/>
        <end position="187"/>
    </location>
</feature>
<feature type="compositionally biased region" description="Polar residues" evidence="1">
    <location>
        <begin position="203"/>
        <end position="217"/>
    </location>
</feature>
<feature type="compositionally biased region" description="Pro residues" evidence="1">
    <location>
        <begin position="190"/>
        <end position="199"/>
    </location>
</feature>
<feature type="compositionally biased region" description="Polar residues" evidence="1">
    <location>
        <begin position="102"/>
        <end position="111"/>
    </location>
</feature>
<protein>
    <submittedName>
        <fullName evidence="2">Uncharacterized protein</fullName>
    </submittedName>
</protein>
<evidence type="ECO:0000256" key="1">
    <source>
        <dbReference type="SAM" id="MobiDB-lite"/>
    </source>
</evidence>
<organism evidence="2 3">
    <name type="scientific">Ascobolus immersus RN42</name>
    <dbReference type="NCBI Taxonomy" id="1160509"/>
    <lineage>
        <taxon>Eukaryota</taxon>
        <taxon>Fungi</taxon>
        <taxon>Dikarya</taxon>
        <taxon>Ascomycota</taxon>
        <taxon>Pezizomycotina</taxon>
        <taxon>Pezizomycetes</taxon>
        <taxon>Pezizales</taxon>
        <taxon>Ascobolaceae</taxon>
        <taxon>Ascobolus</taxon>
    </lineage>
</organism>
<sequence>YKLIKSHKTDTLKRSNEQRRIRYSARLAARKDPTKVKPVSAQQQETIQMMRDEIIRLEKIRKSRIEASKKANGEILRDLYIREMSQRAEDVWQTLTNKRKTQTVADNNSGGSAPEMHTSPAHGPEQQGKDGKPSSAHHRPPPRRCRLTAVPASQETGPQVNDTPPTLQNSTPITVHTSETPATDTANPPSSEPMPPASPEPCQHQTPHTNARQSSSTLPPPVPTIPPARPGQSSIGPVYTQQQVYLQQSGSAVIGVVCSTDPVFKDLPLFGRDVAGTVVVRRDKSGIGRLIMTSRGGGFECWVVGEEEYLIRRLLKEGYEVYAKGAWKRMTRETDDWNGPIVVWECDLAWTAARPVLIG</sequence>
<dbReference type="Proteomes" id="UP000275078">
    <property type="component" value="Unassembled WGS sequence"/>
</dbReference>
<reference evidence="2 3" key="1">
    <citation type="journal article" date="2018" name="Nat. Ecol. Evol.">
        <title>Pezizomycetes genomes reveal the molecular basis of ectomycorrhizal truffle lifestyle.</title>
        <authorList>
            <person name="Murat C."/>
            <person name="Payen T."/>
            <person name="Noel B."/>
            <person name="Kuo A."/>
            <person name="Morin E."/>
            <person name="Chen J."/>
            <person name="Kohler A."/>
            <person name="Krizsan K."/>
            <person name="Balestrini R."/>
            <person name="Da Silva C."/>
            <person name="Montanini B."/>
            <person name="Hainaut M."/>
            <person name="Levati E."/>
            <person name="Barry K.W."/>
            <person name="Belfiori B."/>
            <person name="Cichocki N."/>
            <person name="Clum A."/>
            <person name="Dockter R.B."/>
            <person name="Fauchery L."/>
            <person name="Guy J."/>
            <person name="Iotti M."/>
            <person name="Le Tacon F."/>
            <person name="Lindquist E.A."/>
            <person name="Lipzen A."/>
            <person name="Malagnac F."/>
            <person name="Mello A."/>
            <person name="Molinier V."/>
            <person name="Miyauchi S."/>
            <person name="Poulain J."/>
            <person name="Riccioni C."/>
            <person name="Rubini A."/>
            <person name="Sitrit Y."/>
            <person name="Splivallo R."/>
            <person name="Traeger S."/>
            <person name="Wang M."/>
            <person name="Zifcakova L."/>
            <person name="Wipf D."/>
            <person name="Zambonelli A."/>
            <person name="Paolocci F."/>
            <person name="Nowrousian M."/>
            <person name="Ottonello S."/>
            <person name="Baldrian P."/>
            <person name="Spatafora J.W."/>
            <person name="Henrissat B."/>
            <person name="Nagy L.G."/>
            <person name="Aury J.M."/>
            <person name="Wincker P."/>
            <person name="Grigoriev I.V."/>
            <person name="Bonfante P."/>
            <person name="Martin F.M."/>
        </authorList>
    </citation>
    <scope>NUCLEOTIDE SEQUENCE [LARGE SCALE GENOMIC DNA]</scope>
    <source>
        <strain evidence="2 3">RN42</strain>
    </source>
</reference>
<feature type="non-terminal residue" evidence="2">
    <location>
        <position position="1"/>
    </location>
</feature>